<keyword evidence="3" id="KW-1185">Reference proteome</keyword>
<dbReference type="PaxDb" id="2903-EOD41347"/>
<dbReference type="AlphaFoldDB" id="A0A0D3L012"/>
<feature type="region of interest" description="Disordered" evidence="1">
    <location>
        <begin position="15"/>
        <end position="56"/>
    </location>
</feature>
<dbReference type="RefSeq" id="XP_005793776.1">
    <property type="nucleotide sequence ID" value="XM_005793719.1"/>
</dbReference>
<dbReference type="KEGG" id="ehx:EMIHUDRAFT_199673"/>
<sequence>MRVCGLPVLSAASLSETERGAGGADTADPSSTATAAQPMRVGSAASAAGAPAQTTPSDCKLGANLSGNALGEDVTASLGQNVGPECSAAASLSQNVGSRGGVLVWDPYVAVPLLQALALRR</sequence>
<reference evidence="3" key="1">
    <citation type="journal article" date="2013" name="Nature">
        <title>Pan genome of the phytoplankton Emiliania underpins its global distribution.</title>
        <authorList>
            <person name="Read B.A."/>
            <person name="Kegel J."/>
            <person name="Klute M.J."/>
            <person name="Kuo A."/>
            <person name="Lefebvre S.C."/>
            <person name="Maumus F."/>
            <person name="Mayer C."/>
            <person name="Miller J."/>
            <person name="Monier A."/>
            <person name="Salamov A."/>
            <person name="Young J."/>
            <person name="Aguilar M."/>
            <person name="Claverie J.M."/>
            <person name="Frickenhaus S."/>
            <person name="Gonzalez K."/>
            <person name="Herman E.K."/>
            <person name="Lin Y.C."/>
            <person name="Napier J."/>
            <person name="Ogata H."/>
            <person name="Sarno A.F."/>
            <person name="Shmutz J."/>
            <person name="Schroeder D."/>
            <person name="de Vargas C."/>
            <person name="Verret F."/>
            <person name="von Dassow P."/>
            <person name="Valentin K."/>
            <person name="Van de Peer Y."/>
            <person name="Wheeler G."/>
            <person name="Dacks J.B."/>
            <person name="Delwiche C.F."/>
            <person name="Dyhrman S.T."/>
            <person name="Glockner G."/>
            <person name="John U."/>
            <person name="Richards T."/>
            <person name="Worden A.Z."/>
            <person name="Zhang X."/>
            <person name="Grigoriev I.V."/>
            <person name="Allen A.E."/>
            <person name="Bidle K."/>
            <person name="Borodovsky M."/>
            <person name="Bowler C."/>
            <person name="Brownlee C."/>
            <person name="Cock J.M."/>
            <person name="Elias M."/>
            <person name="Gladyshev V.N."/>
            <person name="Groth M."/>
            <person name="Guda C."/>
            <person name="Hadaegh A."/>
            <person name="Iglesias-Rodriguez M.D."/>
            <person name="Jenkins J."/>
            <person name="Jones B.M."/>
            <person name="Lawson T."/>
            <person name="Leese F."/>
            <person name="Lindquist E."/>
            <person name="Lobanov A."/>
            <person name="Lomsadze A."/>
            <person name="Malik S.B."/>
            <person name="Marsh M.E."/>
            <person name="Mackinder L."/>
            <person name="Mock T."/>
            <person name="Mueller-Roeber B."/>
            <person name="Pagarete A."/>
            <person name="Parker M."/>
            <person name="Probert I."/>
            <person name="Quesneville H."/>
            <person name="Raines C."/>
            <person name="Rensing S.A."/>
            <person name="Riano-Pachon D.M."/>
            <person name="Richier S."/>
            <person name="Rokitta S."/>
            <person name="Shiraiwa Y."/>
            <person name="Soanes D.M."/>
            <person name="van der Giezen M."/>
            <person name="Wahlund T.M."/>
            <person name="Williams B."/>
            <person name="Wilson W."/>
            <person name="Wolfe G."/>
            <person name="Wurch L.L."/>
        </authorList>
    </citation>
    <scope>NUCLEOTIDE SEQUENCE</scope>
</reference>
<feature type="compositionally biased region" description="Low complexity" evidence="1">
    <location>
        <begin position="24"/>
        <end position="52"/>
    </location>
</feature>
<dbReference type="GeneID" id="17286617"/>
<protein>
    <submittedName>
        <fullName evidence="2">Uncharacterized protein</fullName>
    </submittedName>
</protein>
<name>A0A0D3L012_EMIH1</name>
<accession>A0A0D3L012</accession>
<dbReference type="EnsemblProtists" id="EOD41347">
    <property type="protein sequence ID" value="EOD41347"/>
    <property type="gene ID" value="EMIHUDRAFT_199673"/>
</dbReference>
<reference evidence="2" key="2">
    <citation type="submission" date="2024-10" db="UniProtKB">
        <authorList>
            <consortium name="EnsemblProtists"/>
        </authorList>
    </citation>
    <scope>IDENTIFICATION</scope>
</reference>
<proteinExistence type="predicted"/>
<evidence type="ECO:0000313" key="3">
    <source>
        <dbReference type="Proteomes" id="UP000013827"/>
    </source>
</evidence>
<organism evidence="2 3">
    <name type="scientific">Emiliania huxleyi (strain CCMP1516)</name>
    <dbReference type="NCBI Taxonomy" id="280463"/>
    <lineage>
        <taxon>Eukaryota</taxon>
        <taxon>Haptista</taxon>
        <taxon>Haptophyta</taxon>
        <taxon>Prymnesiophyceae</taxon>
        <taxon>Isochrysidales</taxon>
        <taxon>Noelaerhabdaceae</taxon>
        <taxon>Emiliania</taxon>
    </lineage>
</organism>
<evidence type="ECO:0000313" key="2">
    <source>
        <dbReference type="EnsemblProtists" id="EOD41347"/>
    </source>
</evidence>
<dbReference type="HOGENOM" id="CLU_158952_0_0_1"/>
<evidence type="ECO:0000256" key="1">
    <source>
        <dbReference type="SAM" id="MobiDB-lite"/>
    </source>
</evidence>
<dbReference type="Proteomes" id="UP000013827">
    <property type="component" value="Unassembled WGS sequence"/>
</dbReference>